<keyword evidence="1" id="KW-0175">Coiled coil</keyword>
<proteinExistence type="predicted"/>
<keyword evidence="3" id="KW-1185">Reference proteome</keyword>
<evidence type="ECO:0000313" key="3">
    <source>
        <dbReference type="Proteomes" id="UP000655410"/>
    </source>
</evidence>
<dbReference type="EMBL" id="BMNI01000005">
    <property type="protein sequence ID" value="GGO90535.1"/>
    <property type="molecule type" value="Genomic_DNA"/>
</dbReference>
<dbReference type="RefSeq" id="WP_188784118.1">
    <property type="nucleotide sequence ID" value="NZ_BMNI01000005.1"/>
</dbReference>
<sequence>MAKKNAFLLVGPALPSADRLQETLTGAQDLLTTAGLTTPDVNQADLDRSAIELLRTHKAEGLTRKDVEGSLARVVRRAEKRKAAVILGHPAYAGIDATQRSLLLDAMSGFRTHVVITAERGQPGLDDLIDAWATQVKPTRLHVVTFEAGDGLEAVLARAVEQAREAHEADLEKRIGKLKKKRAELKEQLEELRSA</sequence>
<accession>A0ABQ2NCN5</accession>
<dbReference type="Proteomes" id="UP000655410">
    <property type="component" value="Unassembled WGS sequence"/>
</dbReference>
<gene>
    <name evidence="2" type="ORF">GCM10011584_22550</name>
</gene>
<name>A0ABQ2NCN5_9ACTN</name>
<protein>
    <submittedName>
        <fullName evidence="2">Uncharacterized protein</fullName>
    </submittedName>
</protein>
<reference evidence="3" key="1">
    <citation type="journal article" date="2019" name="Int. J. Syst. Evol. Microbiol.">
        <title>The Global Catalogue of Microorganisms (GCM) 10K type strain sequencing project: providing services to taxonomists for standard genome sequencing and annotation.</title>
        <authorList>
            <consortium name="The Broad Institute Genomics Platform"/>
            <consortium name="The Broad Institute Genome Sequencing Center for Infectious Disease"/>
            <person name="Wu L."/>
            <person name="Ma J."/>
        </authorList>
    </citation>
    <scope>NUCLEOTIDE SEQUENCE [LARGE SCALE GENOMIC DNA]</scope>
    <source>
        <strain evidence="3">CGMCC 4.7371</strain>
    </source>
</reference>
<evidence type="ECO:0000313" key="2">
    <source>
        <dbReference type="EMBL" id="GGO90535.1"/>
    </source>
</evidence>
<feature type="coiled-coil region" evidence="1">
    <location>
        <begin position="168"/>
        <end position="195"/>
    </location>
</feature>
<comment type="caution">
    <text evidence="2">The sequence shown here is derived from an EMBL/GenBank/DDBJ whole genome shotgun (WGS) entry which is preliminary data.</text>
</comment>
<evidence type="ECO:0000256" key="1">
    <source>
        <dbReference type="SAM" id="Coils"/>
    </source>
</evidence>
<organism evidence="2 3">
    <name type="scientific">Nocardioides phosphati</name>
    <dbReference type="NCBI Taxonomy" id="1867775"/>
    <lineage>
        <taxon>Bacteria</taxon>
        <taxon>Bacillati</taxon>
        <taxon>Actinomycetota</taxon>
        <taxon>Actinomycetes</taxon>
        <taxon>Propionibacteriales</taxon>
        <taxon>Nocardioidaceae</taxon>
        <taxon>Nocardioides</taxon>
    </lineage>
</organism>